<dbReference type="PRINTS" id="PR00076">
    <property type="entry name" value="6PGDHDRGNASE"/>
</dbReference>
<dbReference type="InterPro" id="IPR006115">
    <property type="entry name" value="6PGDH_NADP-bd"/>
</dbReference>
<keyword evidence="4" id="KW-0311">Gluconate utilization</keyword>
<dbReference type="PROSITE" id="PS00461">
    <property type="entry name" value="6PGD"/>
    <property type="match status" value="1"/>
</dbReference>
<dbReference type="SUPFAM" id="SSF51735">
    <property type="entry name" value="NAD(P)-binding Rossmann-fold domains"/>
    <property type="match status" value="1"/>
</dbReference>
<dbReference type="PANTHER" id="PTHR11811">
    <property type="entry name" value="6-PHOSPHOGLUCONATE DEHYDROGENASE"/>
    <property type="match status" value="1"/>
</dbReference>
<comment type="caution">
    <text evidence="6">The sequence shown here is derived from an EMBL/GenBank/DDBJ whole genome shotgun (WGS) entry which is preliminary data.</text>
</comment>
<accession>A0ABU5Q798</accession>
<dbReference type="NCBIfam" id="NF007161">
    <property type="entry name" value="PRK09599.1"/>
    <property type="match status" value="1"/>
</dbReference>
<dbReference type="Pfam" id="PF00393">
    <property type="entry name" value="6PGD"/>
    <property type="match status" value="1"/>
</dbReference>
<evidence type="ECO:0000256" key="3">
    <source>
        <dbReference type="ARBA" id="ARBA00023002"/>
    </source>
</evidence>
<sequence length="298" mass="32346">MQIGIIGLGKMGFNLALNLQRNGYEVIANDVNAEFVQNIATHGIDTADTVEVLTQKLNGRKVIWLMVPAGEIVDKVIEGLVPFLSPSDIIIDGGNSNFKESKRRYNALKAQGIDFLDCGTSGGTSGALNGACTMIGGDDEVFAYVEQVFKDISVENGYLHTGAAGSGHFTKMVHNGIEYGMMQAIAEGFEVFEHSEFDIDFHKTAKMFNHGSVVRGWLMELTQSAFSKDPKLDAIKGVMHSSGEGKWTLETALDLGVPTPVIALSVMMRYRSQMEDTFSGKVVAALRNEFGGHAVEKK</sequence>
<reference evidence="6 7" key="1">
    <citation type="submission" date="2023-12" db="EMBL/GenBank/DDBJ databases">
        <title>Novel species of the genus Arcicella isolated from rivers.</title>
        <authorList>
            <person name="Lu H."/>
        </authorList>
    </citation>
    <scope>NUCLEOTIDE SEQUENCE [LARGE SCALE GENOMIC DNA]</scope>
    <source>
        <strain evidence="6 7">KCTC 23307</strain>
    </source>
</reference>
<protein>
    <submittedName>
        <fullName evidence="6">Decarboxylating 6-phosphogluconate dehydrogenase</fullName>
    </submittedName>
</protein>
<proteinExistence type="inferred from homology"/>
<dbReference type="Pfam" id="PF03446">
    <property type="entry name" value="NAD_binding_2"/>
    <property type="match status" value="1"/>
</dbReference>
<dbReference type="EMBL" id="JAYFUM010000006">
    <property type="protein sequence ID" value="MEA5138710.1"/>
    <property type="molecule type" value="Genomic_DNA"/>
</dbReference>
<dbReference type="InterPro" id="IPR006184">
    <property type="entry name" value="6PGdom_BS"/>
</dbReference>
<dbReference type="Proteomes" id="UP001302949">
    <property type="component" value="Unassembled WGS sequence"/>
</dbReference>
<dbReference type="RefSeq" id="WP_323295877.1">
    <property type="nucleotide sequence ID" value="NZ_JAYFUM010000006.1"/>
</dbReference>
<dbReference type="Gene3D" id="3.40.50.720">
    <property type="entry name" value="NAD(P)-binding Rossmann-like Domain"/>
    <property type="match status" value="1"/>
</dbReference>
<dbReference type="SMART" id="SM01350">
    <property type="entry name" value="6PGD"/>
    <property type="match status" value="1"/>
</dbReference>
<evidence type="ECO:0000313" key="7">
    <source>
        <dbReference type="Proteomes" id="UP001302949"/>
    </source>
</evidence>
<comment type="pathway">
    <text evidence="1">Carbohydrate degradation; pentose phosphate pathway.</text>
</comment>
<evidence type="ECO:0000256" key="4">
    <source>
        <dbReference type="ARBA" id="ARBA00023064"/>
    </source>
</evidence>
<dbReference type="InterPro" id="IPR006183">
    <property type="entry name" value="Pgluconate_DH"/>
</dbReference>
<dbReference type="SUPFAM" id="SSF48179">
    <property type="entry name" value="6-phosphogluconate dehydrogenase C-terminal domain-like"/>
    <property type="match status" value="1"/>
</dbReference>
<dbReference type="InterPro" id="IPR013328">
    <property type="entry name" value="6PGD_dom2"/>
</dbReference>
<keyword evidence="7" id="KW-1185">Reference proteome</keyword>
<evidence type="ECO:0000256" key="2">
    <source>
        <dbReference type="ARBA" id="ARBA00008419"/>
    </source>
</evidence>
<name>A0ABU5Q798_9BACT</name>
<feature type="domain" description="6-phosphogluconate dehydrogenase C-terminal" evidence="5">
    <location>
        <begin position="167"/>
        <end position="298"/>
    </location>
</feature>
<comment type="similarity">
    <text evidence="2">Belongs to the 6-phosphogluconate dehydrogenase family.</text>
</comment>
<dbReference type="InterPro" id="IPR036291">
    <property type="entry name" value="NAD(P)-bd_dom_sf"/>
</dbReference>
<organism evidence="6 7">
    <name type="scientific">Arcicella rigui</name>
    <dbReference type="NCBI Taxonomy" id="797020"/>
    <lineage>
        <taxon>Bacteria</taxon>
        <taxon>Pseudomonadati</taxon>
        <taxon>Bacteroidota</taxon>
        <taxon>Cytophagia</taxon>
        <taxon>Cytophagales</taxon>
        <taxon>Flectobacillaceae</taxon>
        <taxon>Arcicella</taxon>
    </lineage>
</organism>
<evidence type="ECO:0000256" key="1">
    <source>
        <dbReference type="ARBA" id="ARBA00004959"/>
    </source>
</evidence>
<evidence type="ECO:0000313" key="6">
    <source>
        <dbReference type="EMBL" id="MEA5138710.1"/>
    </source>
</evidence>
<dbReference type="InterPro" id="IPR004849">
    <property type="entry name" value="6DGDH_YqeC"/>
</dbReference>
<gene>
    <name evidence="6" type="primary">gnd</name>
    <name evidence="6" type="ORF">VB248_06190</name>
</gene>
<dbReference type="NCBIfam" id="TIGR00872">
    <property type="entry name" value="gnd_rel"/>
    <property type="match status" value="1"/>
</dbReference>
<dbReference type="InterPro" id="IPR006114">
    <property type="entry name" value="6PGDH_C"/>
</dbReference>
<keyword evidence="3" id="KW-0560">Oxidoreductase</keyword>
<evidence type="ECO:0000259" key="5">
    <source>
        <dbReference type="SMART" id="SM01350"/>
    </source>
</evidence>
<dbReference type="Gene3D" id="1.10.1040.10">
    <property type="entry name" value="N-(1-d-carboxylethyl)-l-norvaline Dehydrogenase, domain 2"/>
    <property type="match status" value="1"/>
</dbReference>
<dbReference type="InterPro" id="IPR008927">
    <property type="entry name" value="6-PGluconate_DH-like_C_sf"/>
</dbReference>